<organism evidence="2 3">
    <name type="scientific">Flavobacterium caeni</name>
    <dbReference type="NCBI Taxonomy" id="490189"/>
    <lineage>
        <taxon>Bacteria</taxon>
        <taxon>Pseudomonadati</taxon>
        <taxon>Bacteroidota</taxon>
        <taxon>Flavobacteriia</taxon>
        <taxon>Flavobacteriales</taxon>
        <taxon>Flavobacteriaceae</taxon>
        <taxon>Flavobacterium</taxon>
    </lineage>
</organism>
<evidence type="ECO:0000313" key="3">
    <source>
        <dbReference type="Proteomes" id="UP000199354"/>
    </source>
</evidence>
<dbReference type="STRING" id="490189.SAMN02927903_01297"/>
<dbReference type="EMBL" id="FMVF01000005">
    <property type="protein sequence ID" value="SCY38808.1"/>
    <property type="molecule type" value="Genomic_DNA"/>
</dbReference>
<dbReference type="InterPro" id="IPR007345">
    <property type="entry name" value="Polysacch_pyruvyl_Trfase"/>
</dbReference>
<protein>
    <submittedName>
        <fullName evidence="2">Polysaccharide pyruvyl transferase</fullName>
    </submittedName>
</protein>
<dbReference type="OrthoDB" id="5672604at2"/>
<name>A0A1G5FJM1_9FLAO</name>
<dbReference type="Pfam" id="PF04230">
    <property type="entry name" value="PS_pyruv_trans"/>
    <property type="match status" value="1"/>
</dbReference>
<feature type="domain" description="Polysaccharide pyruvyl transferase" evidence="1">
    <location>
        <begin position="16"/>
        <end position="254"/>
    </location>
</feature>
<accession>A0A1G5FJM1</accession>
<dbReference type="Proteomes" id="UP000199354">
    <property type="component" value="Unassembled WGS sequence"/>
</dbReference>
<evidence type="ECO:0000313" key="2">
    <source>
        <dbReference type="EMBL" id="SCY38808.1"/>
    </source>
</evidence>
<reference evidence="2 3" key="1">
    <citation type="submission" date="2016-10" db="EMBL/GenBank/DDBJ databases">
        <authorList>
            <person name="de Groot N.N."/>
        </authorList>
    </citation>
    <scope>NUCLEOTIDE SEQUENCE [LARGE SCALE GENOMIC DNA]</scope>
    <source>
        <strain evidence="2 3">CGMCC 1.7031</strain>
    </source>
</reference>
<dbReference type="RefSeq" id="WP_091141485.1">
    <property type="nucleotide sequence ID" value="NZ_FMVF01000005.1"/>
</dbReference>
<keyword evidence="3" id="KW-1185">Reference proteome</keyword>
<dbReference type="GO" id="GO:0016740">
    <property type="term" value="F:transferase activity"/>
    <property type="evidence" value="ECO:0007669"/>
    <property type="project" value="UniProtKB-KW"/>
</dbReference>
<keyword evidence="2" id="KW-0808">Transferase</keyword>
<proteinExistence type="predicted"/>
<dbReference type="AlphaFoldDB" id="A0A1G5FJM1"/>
<sequence>MLYGLLTYDENKKFFNVGDNIQSLAAKQYLPQVDQLLNREKLADYQGDKIKLIMNGWFTHNIHNWVPADDIAPLFVSFHMNNTAAPYMLSEKGIAYLKKHEPIGCRDQFSADTLKAKGIDAYFTGCLTLTLDTYKVDDSERGDDIYIVDPLYSYPTWEKVTYHTKRFLRSIQNGSVFELGKKKKHVANFIDADLLQSAIHVNQEPPAGKYTDAQKFAMAEDLLRKYAKAKLVITSRIHCALPCLAMGTPVIFVNGFDSFVDSCRFDGILELFNRIDVNTKTGEWTSNFGLEGKVNKNTVVKNLEKHHALAEPLKAKCREFIGALQNQPAHG</sequence>
<evidence type="ECO:0000259" key="1">
    <source>
        <dbReference type="Pfam" id="PF04230"/>
    </source>
</evidence>
<gene>
    <name evidence="2" type="ORF">SAMN02927903_01297</name>
</gene>